<organism evidence="2 3">
    <name type="scientific">Leptospira yasudae</name>
    <dbReference type="NCBI Taxonomy" id="2202201"/>
    <lineage>
        <taxon>Bacteria</taxon>
        <taxon>Pseudomonadati</taxon>
        <taxon>Spirochaetota</taxon>
        <taxon>Spirochaetia</taxon>
        <taxon>Leptospirales</taxon>
        <taxon>Leptospiraceae</taxon>
        <taxon>Leptospira</taxon>
    </lineage>
</organism>
<evidence type="ECO:0000313" key="2">
    <source>
        <dbReference type="EMBL" id="TGL85320.1"/>
    </source>
</evidence>
<dbReference type="InterPro" id="IPR053182">
    <property type="entry name" value="YobU-like_regulator"/>
</dbReference>
<dbReference type="PANTHER" id="PTHR36444">
    <property type="entry name" value="TRANSCRIPTIONAL REGULATOR PROTEIN YOBU-RELATED"/>
    <property type="match status" value="1"/>
</dbReference>
<protein>
    <submittedName>
        <fullName evidence="2">AraC family transcriptional regulator</fullName>
    </submittedName>
</protein>
<evidence type="ECO:0000313" key="3">
    <source>
        <dbReference type="Proteomes" id="UP000297613"/>
    </source>
</evidence>
<gene>
    <name evidence="2" type="ORF">EHQ83_08410</name>
</gene>
<evidence type="ECO:0000259" key="1">
    <source>
        <dbReference type="SMART" id="SM00871"/>
    </source>
</evidence>
<comment type="caution">
    <text evidence="2">The sequence shown here is derived from an EMBL/GenBank/DDBJ whole genome shotgun (WGS) entry which is preliminary data.</text>
</comment>
<dbReference type="InterPro" id="IPR010499">
    <property type="entry name" value="AraC_E-bd"/>
</dbReference>
<reference evidence="2 3" key="1">
    <citation type="journal article" date="2019" name="PLoS Negl. Trop. Dis.">
        <title>Revisiting the worldwide diversity of Leptospira species in the environment.</title>
        <authorList>
            <person name="Vincent A.T."/>
            <person name="Schiettekatte O."/>
            <person name="Bourhy P."/>
            <person name="Veyrier F.J."/>
            <person name="Picardeau M."/>
        </authorList>
    </citation>
    <scope>NUCLEOTIDE SEQUENCE [LARGE SCALE GENOMIC DNA]</scope>
    <source>
        <strain evidence="2 3">201702445</strain>
    </source>
</reference>
<name>A0A6N4QPQ6_9LEPT</name>
<dbReference type="InterPro" id="IPR011256">
    <property type="entry name" value="Reg_factor_effector_dom_sf"/>
</dbReference>
<sequence>MKQSPMPKKNLIGVRTRTKNADEFGPNGKIGPLWGKFFQEVFPKLSNPGDSIYAVYWDYESDENGEYSYFIGVPASSNDTNGFETVSLPEGTYLELTTEKGKSPDIVVQLWQQVWSDSGIKNRRAFATDYEIYPIHFAETPETQVRLYLSDKQKG</sequence>
<dbReference type="InterPro" id="IPR029441">
    <property type="entry name" value="Cass2"/>
</dbReference>
<accession>A0A6N4QPQ6</accession>
<dbReference type="Pfam" id="PF14526">
    <property type="entry name" value="Cass2"/>
    <property type="match status" value="1"/>
</dbReference>
<dbReference type="SUPFAM" id="SSF55136">
    <property type="entry name" value="Probable bacterial effector-binding domain"/>
    <property type="match status" value="1"/>
</dbReference>
<dbReference type="Proteomes" id="UP000297613">
    <property type="component" value="Unassembled WGS sequence"/>
</dbReference>
<dbReference type="EMBL" id="RQGM01000030">
    <property type="protein sequence ID" value="TGL85320.1"/>
    <property type="molecule type" value="Genomic_DNA"/>
</dbReference>
<proteinExistence type="predicted"/>
<dbReference type="Gene3D" id="3.20.80.10">
    <property type="entry name" value="Regulatory factor, effector binding domain"/>
    <property type="match status" value="1"/>
</dbReference>
<dbReference type="AlphaFoldDB" id="A0A6N4QPQ6"/>
<dbReference type="PANTHER" id="PTHR36444:SF2">
    <property type="entry name" value="TRANSCRIPTIONAL REGULATOR PROTEIN YOBU-RELATED"/>
    <property type="match status" value="1"/>
</dbReference>
<dbReference type="SMART" id="SM00871">
    <property type="entry name" value="AraC_E_bind"/>
    <property type="match status" value="1"/>
</dbReference>
<feature type="domain" description="AraC effector-binding" evidence="1">
    <location>
        <begin position="1"/>
        <end position="152"/>
    </location>
</feature>
<dbReference type="RefSeq" id="WP_135571837.1">
    <property type="nucleotide sequence ID" value="NZ_RQGK01000072.1"/>
</dbReference>